<gene>
    <name evidence="3" type="ORF">BLNAU_3674</name>
</gene>
<evidence type="ECO:0000256" key="1">
    <source>
        <dbReference type="SAM" id="MobiDB-lite"/>
    </source>
</evidence>
<sequence>MDVLDASLKGVRRLQYYLFHVKHCLPDLDIDDKLLVFTGDLSPDISSAIVKFCDHLKPALFKDKVFFQRPQNDPMLQGKTSQVFDSESAMSFTEETKVSIGKKNYRIRNVLLHTADWLSSWYVEPLAEENWRAYEFAPEGDKGHRGAVHLKLLTDIANAEKKRGGGGEAESRDGPRKQSTAGGVGRSARSVAGISSTRVMSTQSAMSQGMASTMVPSMTATMSRSFNQNSMIQSGQSYSQSGAQKKGDSDTDSDDDSDTSDTESESTDEELKDALDNIKNALAKQLRKVLEREDYVIEKMQAESFYNLPRPGVMFGYYFLLCWTAVVGALALYRIFKYTNEGTYVQLMKFFNSNSWILVSFLIGALLFLWAISSMGG</sequence>
<feature type="region of interest" description="Disordered" evidence="1">
    <location>
        <begin position="232"/>
        <end position="271"/>
    </location>
</feature>
<keyword evidence="2" id="KW-1133">Transmembrane helix</keyword>
<feature type="compositionally biased region" description="Basic and acidic residues" evidence="1">
    <location>
        <begin position="159"/>
        <end position="176"/>
    </location>
</feature>
<evidence type="ECO:0000313" key="3">
    <source>
        <dbReference type="EMBL" id="KAK2961228.1"/>
    </source>
</evidence>
<reference evidence="3 4" key="1">
    <citation type="journal article" date="2022" name="bioRxiv">
        <title>Genomics of Preaxostyla Flagellates Illuminates Evolutionary Transitions and the Path Towards Mitochondrial Loss.</title>
        <authorList>
            <person name="Novak L.V.F."/>
            <person name="Treitli S.C."/>
            <person name="Pyrih J."/>
            <person name="Halakuc P."/>
            <person name="Pipaliya S.V."/>
            <person name="Vacek V."/>
            <person name="Brzon O."/>
            <person name="Soukal P."/>
            <person name="Eme L."/>
            <person name="Dacks J.B."/>
            <person name="Karnkowska A."/>
            <person name="Elias M."/>
            <person name="Hampl V."/>
        </authorList>
    </citation>
    <scope>NUCLEOTIDE SEQUENCE [LARGE SCALE GENOMIC DNA]</scope>
    <source>
        <strain evidence="3">NAU3</strain>
        <tissue evidence="3">Gut</tissue>
    </source>
</reference>
<dbReference type="Proteomes" id="UP001281761">
    <property type="component" value="Unassembled WGS sequence"/>
</dbReference>
<accession>A0ABQ9YBT6</accession>
<evidence type="ECO:0000256" key="2">
    <source>
        <dbReference type="SAM" id="Phobius"/>
    </source>
</evidence>
<keyword evidence="4" id="KW-1185">Reference proteome</keyword>
<feature type="compositionally biased region" description="Polar residues" evidence="1">
    <location>
        <begin position="193"/>
        <end position="211"/>
    </location>
</feature>
<keyword evidence="2" id="KW-0812">Transmembrane</keyword>
<feature type="transmembrane region" description="Helical" evidence="2">
    <location>
        <begin position="315"/>
        <end position="336"/>
    </location>
</feature>
<keyword evidence="2" id="KW-0472">Membrane</keyword>
<organism evidence="3 4">
    <name type="scientific">Blattamonas nauphoetae</name>
    <dbReference type="NCBI Taxonomy" id="2049346"/>
    <lineage>
        <taxon>Eukaryota</taxon>
        <taxon>Metamonada</taxon>
        <taxon>Preaxostyla</taxon>
        <taxon>Oxymonadida</taxon>
        <taxon>Blattamonas</taxon>
    </lineage>
</organism>
<feature type="transmembrane region" description="Helical" evidence="2">
    <location>
        <begin position="356"/>
        <end position="373"/>
    </location>
</feature>
<comment type="caution">
    <text evidence="3">The sequence shown here is derived from an EMBL/GenBank/DDBJ whole genome shotgun (WGS) entry which is preliminary data.</text>
</comment>
<proteinExistence type="predicted"/>
<feature type="compositionally biased region" description="Acidic residues" evidence="1">
    <location>
        <begin position="250"/>
        <end position="271"/>
    </location>
</feature>
<dbReference type="EMBL" id="JARBJD010000017">
    <property type="protein sequence ID" value="KAK2961228.1"/>
    <property type="molecule type" value="Genomic_DNA"/>
</dbReference>
<name>A0ABQ9YBT6_9EUKA</name>
<feature type="region of interest" description="Disordered" evidence="1">
    <location>
        <begin position="159"/>
        <end position="211"/>
    </location>
</feature>
<feature type="compositionally biased region" description="Low complexity" evidence="1">
    <location>
        <begin position="233"/>
        <end position="244"/>
    </location>
</feature>
<evidence type="ECO:0000313" key="4">
    <source>
        <dbReference type="Proteomes" id="UP001281761"/>
    </source>
</evidence>
<protein>
    <submittedName>
        <fullName evidence="3">Uncharacterized protein</fullName>
    </submittedName>
</protein>